<evidence type="ECO:0000313" key="3">
    <source>
        <dbReference type="Proteomes" id="UP000283254"/>
    </source>
</evidence>
<accession>A0A422QMD5</accession>
<gene>
    <name evidence="2" type="ORF">NM04_09000</name>
</gene>
<keyword evidence="3" id="KW-1185">Reference proteome</keyword>
<dbReference type="EMBL" id="JSAB01000073">
    <property type="protein sequence ID" value="RNF31113.1"/>
    <property type="molecule type" value="Genomic_DNA"/>
</dbReference>
<comment type="caution">
    <text evidence="2">The sequence shown here is derived from an EMBL/GenBank/DDBJ whole genome shotgun (WGS) entry which is preliminary data.</text>
</comment>
<protein>
    <submittedName>
        <fullName evidence="2">Uncharacterized protein</fullName>
    </submittedName>
</protein>
<evidence type="ECO:0000313" key="2">
    <source>
        <dbReference type="EMBL" id="RNF31113.1"/>
    </source>
</evidence>
<keyword evidence="1" id="KW-1133">Transmembrane helix</keyword>
<proteinExistence type="predicted"/>
<name>A0A422QMD5_9BURK</name>
<keyword evidence="1" id="KW-0812">Transmembrane</keyword>
<dbReference type="RefSeq" id="WP_148043978.1">
    <property type="nucleotide sequence ID" value="NZ_JSAB01000073.1"/>
</dbReference>
<organism evidence="2 3">
    <name type="scientific">Massilia aurea</name>
    <dbReference type="NCBI Taxonomy" id="373040"/>
    <lineage>
        <taxon>Bacteria</taxon>
        <taxon>Pseudomonadati</taxon>
        <taxon>Pseudomonadota</taxon>
        <taxon>Betaproteobacteria</taxon>
        <taxon>Burkholderiales</taxon>
        <taxon>Oxalobacteraceae</taxon>
        <taxon>Telluria group</taxon>
        <taxon>Massilia</taxon>
    </lineage>
</organism>
<feature type="transmembrane region" description="Helical" evidence="1">
    <location>
        <begin position="227"/>
        <end position="244"/>
    </location>
</feature>
<keyword evidence="1" id="KW-0472">Membrane</keyword>
<sequence length="258" mass="27635">MNEIIEPEAVQASPAGQSTAEEKPRLRDYGISLLALLILLISAGVGVSVGHFEDVLDFSKQTWSFVILTVGIIAIGFNLGQVNYRKKKIWAASDLLWISFAVLGLSGMLAPIENYVTANEITGSAAIADVHYNGLVRKTGIAKDRACAATDTAACNGWTRFASVVLSPGVTLNNIVERVDEALPQVPKQAATEKIRAEIQWSRNALRNAIANGNAARSVASAVNIGWSYFTLGLFIAALGFRAGRTGAEFAKLKNEDK</sequence>
<feature type="transmembrane region" description="Helical" evidence="1">
    <location>
        <begin position="62"/>
        <end position="80"/>
    </location>
</feature>
<feature type="transmembrane region" description="Helical" evidence="1">
    <location>
        <begin position="92"/>
        <end position="112"/>
    </location>
</feature>
<evidence type="ECO:0000256" key="1">
    <source>
        <dbReference type="SAM" id="Phobius"/>
    </source>
</evidence>
<reference evidence="2" key="1">
    <citation type="submission" date="2014-10" db="EMBL/GenBank/DDBJ databases">
        <title>Massilia sp. genome.</title>
        <authorList>
            <person name="Xu B."/>
            <person name="Dai L."/>
            <person name="Huang Z."/>
        </authorList>
    </citation>
    <scope>NUCLEOTIDE SEQUENCE [LARGE SCALE GENOMIC DNA]</scope>
    <source>
        <strain evidence="2">CFS-1</strain>
    </source>
</reference>
<dbReference type="Proteomes" id="UP000283254">
    <property type="component" value="Unassembled WGS sequence"/>
</dbReference>
<feature type="transmembrane region" description="Helical" evidence="1">
    <location>
        <begin position="29"/>
        <end position="50"/>
    </location>
</feature>
<dbReference type="AlphaFoldDB" id="A0A422QMD5"/>